<evidence type="ECO:0000256" key="3">
    <source>
        <dbReference type="ARBA" id="ARBA00047645"/>
    </source>
</evidence>
<reference evidence="7" key="1">
    <citation type="journal article" date="2021" name="PeerJ">
        <title>Extensive microbial diversity within the chicken gut microbiome revealed by metagenomics and culture.</title>
        <authorList>
            <person name="Gilroy R."/>
            <person name="Ravi A."/>
            <person name="Getino M."/>
            <person name="Pursley I."/>
            <person name="Horton D.L."/>
            <person name="Alikhan N.F."/>
            <person name="Baker D."/>
            <person name="Gharbi K."/>
            <person name="Hall N."/>
            <person name="Watson M."/>
            <person name="Adriaenssens E.M."/>
            <person name="Foster-Nyarko E."/>
            <person name="Jarju S."/>
            <person name="Secka A."/>
            <person name="Antonio M."/>
            <person name="Oren A."/>
            <person name="Chaudhuri R.R."/>
            <person name="La Ragione R."/>
            <person name="Hildebrand F."/>
            <person name="Pallen M.J."/>
        </authorList>
    </citation>
    <scope>NUCLEOTIDE SEQUENCE</scope>
    <source>
        <strain evidence="7">9264</strain>
    </source>
</reference>
<dbReference type="EMBL" id="DWUQ01000167">
    <property type="protein sequence ID" value="HJD44961.1"/>
    <property type="molecule type" value="Genomic_DNA"/>
</dbReference>
<gene>
    <name evidence="7" type="ORF">H9906_08065</name>
</gene>
<dbReference type="InterPro" id="IPR017968">
    <property type="entry name" value="Acylphosphatase_CS"/>
</dbReference>
<evidence type="ECO:0000256" key="5">
    <source>
        <dbReference type="RuleBase" id="RU004168"/>
    </source>
</evidence>
<proteinExistence type="inferred from homology"/>
<dbReference type="Gene3D" id="3.30.70.100">
    <property type="match status" value="1"/>
</dbReference>
<evidence type="ECO:0000313" key="7">
    <source>
        <dbReference type="EMBL" id="HJD44961.1"/>
    </source>
</evidence>
<evidence type="ECO:0000256" key="2">
    <source>
        <dbReference type="ARBA" id="ARBA00012150"/>
    </source>
</evidence>
<dbReference type="NCBIfam" id="NF010998">
    <property type="entry name" value="PRK14424.1"/>
    <property type="match status" value="1"/>
</dbReference>
<dbReference type="EC" id="3.6.1.7" evidence="2 4"/>
<dbReference type="SUPFAM" id="SSF54975">
    <property type="entry name" value="Acylphosphatase/BLUF domain-like"/>
    <property type="match status" value="1"/>
</dbReference>
<dbReference type="PROSITE" id="PS00151">
    <property type="entry name" value="ACYLPHOSPHATASE_2"/>
    <property type="match status" value="1"/>
</dbReference>
<dbReference type="PANTHER" id="PTHR47268:SF4">
    <property type="entry name" value="ACYLPHOSPHATASE"/>
    <property type="match status" value="1"/>
</dbReference>
<dbReference type="InterPro" id="IPR036046">
    <property type="entry name" value="Acylphosphatase-like_dom_sf"/>
</dbReference>
<evidence type="ECO:0000259" key="6">
    <source>
        <dbReference type="PROSITE" id="PS51160"/>
    </source>
</evidence>
<evidence type="ECO:0000256" key="1">
    <source>
        <dbReference type="ARBA" id="ARBA00005614"/>
    </source>
</evidence>
<dbReference type="InterPro" id="IPR001792">
    <property type="entry name" value="Acylphosphatase-like_dom"/>
</dbReference>
<evidence type="ECO:0000256" key="4">
    <source>
        <dbReference type="PROSITE-ProRule" id="PRU00520"/>
    </source>
</evidence>
<protein>
    <recommendedName>
        <fullName evidence="2 4">acylphosphatase</fullName>
        <ecNumber evidence="2 4">3.6.1.7</ecNumber>
    </recommendedName>
</protein>
<dbReference type="Pfam" id="PF00708">
    <property type="entry name" value="Acylphosphatase"/>
    <property type="match status" value="1"/>
</dbReference>
<keyword evidence="4" id="KW-0378">Hydrolase</keyword>
<dbReference type="PROSITE" id="PS51160">
    <property type="entry name" value="ACYLPHOSPHATASE_3"/>
    <property type="match status" value="1"/>
</dbReference>
<evidence type="ECO:0000313" key="8">
    <source>
        <dbReference type="Proteomes" id="UP000823889"/>
    </source>
</evidence>
<feature type="active site" evidence="4">
    <location>
        <position position="45"/>
    </location>
</feature>
<feature type="domain" description="Acylphosphatase-like" evidence="6">
    <location>
        <begin position="12"/>
        <end position="98"/>
    </location>
</feature>
<reference evidence="7" key="2">
    <citation type="submission" date="2021-04" db="EMBL/GenBank/DDBJ databases">
        <authorList>
            <person name="Gilroy R."/>
        </authorList>
    </citation>
    <scope>NUCLEOTIDE SEQUENCE</scope>
    <source>
        <strain evidence="7">9264</strain>
    </source>
</reference>
<dbReference type="InterPro" id="IPR020456">
    <property type="entry name" value="Acylphosphatase"/>
</dbReference>
<name>A0A9D2RLN2_9BURK</name>
<feature type="active site" evidence="4">
    <location>
        <position position="27"/>
    </location>
</feature>
<comment type="catalytic activity">
    <reaction evidence="3 4">
        <text>an acyl phosphate + H2O = a carboxylate + phosphate + H(+)</text>
        <dbReference type="Rhea" id="RHEA:14965"/>
        <dbReference type="ChEBI" id="CHEBI:15377"/>
        <dbReference type="ChEBI" id="CHEBI:15378"/>
        <dbReference type="ChEBI" id="CHEBI:29067"/>
        <dbReference type="ChEBI" id="CHEBI:43474"/>
        <dbReference type="ChEBI" id="CHEBI:59918"/>
        <dbReference type="EC" id="3.6.1.7"/>
    </reaction>
</comment>
<dbReference type="PANTHER" id="PTHR47268">
    <property type="entry name" value="ACYLPHOSPHATASE"/>
    <property type="match status" value="1"/>
</dbReference>
<dbReference type="Proteomes" id="UP000823889">
    <property type="component" value="Unassembled WGS sequence"/>
</dbReference>
<comment type="similarity">
    <text evidence="1 5">Belongs to the acylphosphatase family.</text>
</comment>
<comment type="caution">
    <text evidence="7">The sequence shown here is derived from an EMBL/GenBank/DDBJ whole genome shotgun (WGS) entry which is preliminary data.</text>
</comment>
<sequence>MPDPITEPVTETIEVIVRGKVQQVGFRDAAVRHAHLYAVNGWVRNAPDGSVELLLQGPINQIDEFLSWLHRGPEQARVESVDTFMSQDERMYQHFQLR</sequence>
<dbReference type="GO" id="GO:0003998">
    <property type="term" value="F:acylphosphatase activity"/>
    <property type="evidence" value="ECO:0007669"/>
    <property type="project" value="UniProtKB-EC"/>
</dbReference>
<accession>A0A9D2RLN2</accession>
<dbReference type="AlphaFoldDB" id="A0A9D2RLN2"/>
<organism evidence="7 8">
    <name type="scientific">Candidatus Paenalcaligenes intestinipullorum</name>
    <dbReference type="NCBI Taxonomy" id="2838718"/>
    <lineage>
        <taxon>Bacteria</taxon>
        <taxon>Pseudomonadati</taxon>
        <taxon>Pseudomonadota</taxon>
        <taxon>Betaproteobacteria</taxon>
        <taxon>Burkholderiales</taxon>
        <taxon>Alcaligenaceae</taxon>
        <taxon>Paenalcaligenes</taxon>
    </lineage>
</organism>